<protein>
    <recommendedName>
        <fullName evidence="3">N-acetylglucosamine-induced protein 1</fullName>
    </recommendedName>
</protein>
<accession>A0A167U595</accession>
<organism evidence="1 2">
    <name type="scientific">Niveomyces insectorum RCEF 264</name>
    <dbReference type="NCBI Taxonomy" id="1081102"/>
    <lineage>
        <taxon>Eukaryota</taxon>
        <taxon>Fungi</taxon>
        <taxon>Dikarya</taxon>
        <taxon>Ascomycota</taxon>
        <taxon>Pezizomycotina</taxon>
        <taxon>Sordariomycetes</taxon>
        <taxon>Hypocreomycetidae</taxon>
        <taxon>Hypocreales</taxon>
        <taxon>Cordycipitaceae</taxon>
        <taxon>Niveomyces</taxon>
    </lineage>
</organism>
<dbReference type="InterPro" id="IPR022036">
    <property type="entry name" value="DUF3605"/>
</dbReference>
<evidence type="ECO:0008006" key="3">
    <source>
        <dbReference type="Google" id="ProtNLM"/>
    </source>
</evidence>
<dbReference type="PANTHER" id="PTHR35020:SF4">
    <property type="entry name" value="N-ACETYLGLUCOSAMINE-INDUCED PROTEIN 1"/>
    <property type="match status" value="1"/>
</dbReference>
<reference evidence="1 2" key="1">
    <citation type="journal article" date="2016" name="Genome Biol. Evol.">
        <title>Divergent and convergent evolution of fungal pathogenicity.</title>
        <authorList>
            <person name="Shang Y."/>
            <person name="Xiao G."/>
            <person name="Zheng P."/>
            <person name="Cen K."/>
            <person name="Zhan S."/>
            <person name="Wang C."/>
        </authorList>
    </citation>
    <scope>NUCLEOTIDE SEQUENCE [LARGE SCALE GENOMIC DNA]</scope>
    <source>
        <strain evidence="1 2">RCEF 264</strain>
    </source>
</reference>
<name>A0A167U595_9HYPO</name>
<dbReference type="GO" id="GO:0006044">
    <property type="term" value="P:N-acetylglucosamine metabolic process"/>
    <property type="evidence" value="ECO:0007669"/>
    <property type="project" value="TreeGrafter"/>
</dbReference>
<comment type="caution">
    <text evidence="1">The sequence shown here is derived from an EMBL/GenBank/DDBJ whole genome shotgun (WGS) entry which is preliminary data.</text>
</comment>
<dbReference type="AlphaFoldDB" id="A0A167U595"/>
<gene>
    <name evidence="1" type="ORF">SPI_05281</name>
</gene>
<dbReference type="GO" id="GO:0005737">
    <property type="term" value="C:cytoplasm"/>
    <property type="evidence" value="ECO:0007669"/>
    <property type="project" value="TreeGrafter"/>
</dbReference>
<evidence type="ECO:0000313" key="2">
    <source>
        <dbReference type="Proteomes" id="UP000076874"/>
    </source>
</evidence>
<dbReference type="Pfam" id="PF12239">
    <property type="entry name" value="DUF3605"/>
    <property type="match status" value="1"/>
</dbReference>
<dbReference type="STRING" id="1081102.A0A167U595"/>
<proteinExistence type="predicted"/>
<keyword evidence="2" id="KW-1185">Reference proteome</keyword>
<dbReference type="EMBL" id="AZHD01000008">
    <property type="protein sequence ID" value="OAA61257.1"/>
    <property type="molecule type" value="Genomic_DNA"/>
</dbReference>
<evidence type="ECO:0000313" key="1">
    <source>
        <dbReference type="EMBL" id="OAA61257.1"/>
    </source>
</evidence>
<dbReference type="PANTHER" id="PTHR35020">
    <property type="entry name" value="N-ACETYLGLUCOSAMINE-INDUCED PROTEIN 1"/>
    <property type="match status" value="1"/>
</dbReference>
<dbReference type="Proteomes" id="UP000076874">
    <property type="component" value="Unassembled WGS sequence"/>
</dbReference>
<sequence length="264" mass="29093">MGSPSTADHTAASAAAAAAADTIAADDRTNNNAVSDDTVAATLLPYWQVNVPPAERTVECPAFLCNLSAKDRGILATPQAQAEVASWAAVRALVAANRLDAFQRTPCDLRRYLAYAWQLRQRYGSAEQFVLKERLQWSTDETPWAPSDEPPFSHPSDVRILCNDWPYAIDPRIVHLVVWTKFPLAEDPATGDLTPTARAAIDAFVTATFGSLPREQYVWFKNWRALKSMRQVEHFHVLVYDPPAGFVARITDGDVPLSQREAAG</sequence>
<dbReference type="OrthoDB" id="10053431at2759"/>